<protein>
    <submittedName>
        <fullName evidence="2">Uncharacterized protein</fullName>
    </submittedName>
</protein>
<accession>A0A2A2PH06</accession>
<organism evidence="2 3">
    <name type="scientific">Pseudomonas moraviensis</name>
    <dbReference type="NCBI Taxonomy" id="321662"/>
    <lineage>
        <taxon>Bacteria</taxon>
        <taxon>Pseudomonadati</taxon>
        <taxon>Pseudomonadota</taxon>
        <taxon>Gammaproteobacteria</taxon>
        <taxon>Pseudomonadales</taxon>
        <taxon>Pseudomonadaceae</taxon>
        <taxon>Pseudomonas</taxon>
    </lineage>
</organism>
<gene>
    <name evidence="2" type="ORF">CKQ80_04195</name>
</gene>
<evidence type="ECO:0000313" key="3">
    <source>
        <dbReference type="Proteomes" id="UP000217830"/>
    </source>
</evidence>
<dbReference type="RefSeq" id="WP_095667068.1">
    <property type="nucleotide sequence ID" value="NZ_NRSS01000004.1"/>
</dbReference>
<proteinExistence type="predicted"/>
<evidence type="ECO:0000256" key="1">
    <source>
        <dbReference type="SAM" id="MobiDB-lite"/>
    </source>
</evidence>
<keyword evidence="3" id="KW-1185">Reference proteome</keyword>
<feature type="compositionally biased region" description="Polar residues" evidence="1">
    <location>
        <begin position="15"/>
        <end position="42"/>
    </location>
</feature>
<feature type="region of interest" description="Disordered" evidence="1">
    <location>
        <begin position="1"/>
        <end position="66"/>
    </location>
</feature>
<name>A0A2A2PH06_9PSED</name>
<sequence length="66" mass="7290">MLNNDKHCLPVDQPLTESDQPIESLETTVETITVTFDNPSQPDSKRTTKRHRNTGSLDSLGGGRLP</sequence>
<dbReference type="EMBL" id="NRST01000001">
    <property type="protein sequence ID" value="PAW54521.1"/>
    <property type="molecule type" value="Genomic_DNA"/>
</dbReference>
<reference evidence="2 3" key="1">
    <citation type="submission" date="2017-08" db="EMBL/GenBank/DDBJ databases">
        <title>Draft Genome Sequence of Pseudomonas moraviensis TYU6, isolated from Taxus cuspidata by using PacBio Single-Molecule Real-Time Technology.</title>
        <authorList>
            <person name="Baek K.-H."/>
            <person name="Mishra A.K."/>
        </authorList>
    </citation>
    <scope>NUCLEOTIDE SEQUENCE [LARGE SCALE GENOMIC DNA]</scope>
    <source>
        <strain evidence="2 3">TYU6</strain>
    </source>
</reference>
<dbReference type="AlphaFoldDB" id="A0A2A2PH06"/>
<comment type="caution">
    <text evidence="2">The sequence shown here is derived from an EMBL/GenBank/DDBJ whole genome shotgun (WGS) entry which is preliminary data.</text>
</comment>
<evidence type="ECO:0000313" key="2">
    <source>
        <dbReference type="EMBL" id="PAW54521.1"/>
    </source>
</evidence>
<dbReference type="Proteomes" id="UP000217830">
    <property type="component" value="Unassembled WGS sequence"/>
</dbReference>